<sequence length="134" mass="15026">MPMKLPLQQLNPGEGKTKRPYLWAYSGPTAATTWSPVTAEALRRIADLYALDWRAPALDAAVRQLLREQKALPKLQALHDRLQLPRRRHPERAGHHQTERSRARRLAQGHPGKNCPSGPTARSRSCCPSASQPE</sequence>
<organism evidence="2 3">
    <name type="scientific">Pseudomonas veronii 1YdBTEX2</name>
    <dbReference type="NCBI Taxonomy" id="1295141"/>
    <lineage>
        <taxon>Bacteria</taxon>
        <taxon>Pseudomonadati</taxon>
        <taxon>Pseudomonadota</taxon>
        <taxon>Gammaproteobacteria</taxon>
        <taxon>Pseudomonadales</taxon>
        <taxon>Pseudomonadaceae</taxon>
        <taxon>Pseudomonas</taxon>
    </lineage>
</organism>
<accession>A0A1D3K992</accession>
<evidence type="ECO:0000256" key="1">
    <source>
        <dbReference type="SAM" id="MobiDB-lite"/>
    </source>
</evidence>
<feature type="region of interest" description="Disordered" evidence="1">
    <location>
        <begin position="78"/>
        <end position="134"/>
    </location>
</feature>
<gene>
    <name evidence="2" type="ORF">PVE_R2G0855</name>
</gene>
<feature type="compositionally biased region" description="Polar residues" evidence="1">
    <location>
        <begin position="120"/>
        <end position="134"/>
    </location>
</feature>
<name>A0A1D3K992_PSEVE</name>
<evidence type="ECO:0000313" key="2">
    <source>
        <dbReference type="EMBL" id="SBW84880.1"/>
    </source>
</evidence>
<dbReference type="Proteomes" id="UP000245431">
    <property type="component" value="Chromosome PVE_r2"/>
</dbReference>
<protein>
    <recommendedName>
        <fullName evidence="4">Transposase</fullName>
    </recommendedName>
</protein>
<proteinExistence type="predicted"/>
<evidence type="ECO:0008006" key="4">
    <source>
        <dbReference type="Google" id="ProtNLM"/>
    </source>
</evidence>
<feature type="compositionally biased region" description="Basic and acidic residues" evidence="1">
    <location>
        <begin position="91"/>
        <end position="101"/>
    </location>
</feature>
<reference evidence="3" key="1">
    <citation type="submission" date="2016-07" db="EMBL/GenBank/DDBJ databases">
        <authorList>
            <person name="Florea S."/>
            <person name="Webb J.S."/>
            <person name="Jaromczyk J."/>
            <person name="Schardl C.L."/>
        </authorList>
    </citation>
    <scope>NUCLEOTIDE SEQUENCE [LARGE SCALE GENOMIC DNA]</scope>
    <source>
        <strain evidence="3">1YdBTEX2</strain>
    </source>
</reference>
<evidence type="ECO:0000313" key="3">
    <source>
        <dbReference type="Proteomes" id="UP000245431"/>
    </source>
</evidence>
<dbReference type="AlphaFoldDB" id="A0A1D3K992"/>
<dbReference type="EMBL" id="LT599584">
    <property type="protein sequence ID" value="SBW84880.1"/>
    <property type="molecule type" value="Genomic_DNA"/>
</dbReference>